<feature type="transmembrane region" description="Helical" evidence="6">
    <location>
        <begin position="166"/>
        <end position="184"/>
    </location>
</feature>
<protein>
    <recommendedName>
        <fullName evidence="6">Transport permease protein</fullName>
    </recommendedName>
</protein>
<reference evidence="8" key="1">
    <citation type="submission" date="2021-01" db="EMBL/GenBank/DDBJ databases">
        <title>Whole genome shotgun sequence of Rugosimonospora africana NBRC 104875.</title>
        <authorList>
            <person name="Komaki H."/>
            <person name="Tamura T."/>
        </authorList>
    </citation>
    <scope>NUCLEOTIDE SEQUENCE</scope>
    <source>
        <strain evidence="8">NBRC 104875</strain>
    </source>
</reference>
<keyword evidence="2 6" id="KW-0812">Transmembrane</keyword>
<comment type="similarity">
    <text evidence="6">Belongs to the ABC-2 integral membrane protein family.</text>
</comment>
<dbReference type="AlphaFoldDB" id="A0A8J3VSS9"/>
<dbReference type="Proteomes" id="UP000642748">
    <property type="component" value="Unassembled WGS sequence"/>
</dbReference>
<comment type="subcellular location">
    <subcellularLocation>
        <location evidence="6">Cell membrane</location>
        <topology evidence="6">Multi-pass membrane protein</topology>
    </subcellularLocation>
    <subcellularLocation>
        <location evidence="1">Membrane</location>
        <topology evidence="1">Multi-pass membrane protein</topology>
    </subcellularLocation>
</comment>
<dbReference type="PRINTS" id="PR00164">
    <property type="entry name" value="ABC2TRNSPORT"/>
</dbReference>
<dbReference type="RefSeq" id="WP_203920516.1">
    <property type="nucleotide sequence ID" value="NZ_BONZ01000049.1"/>
</dbReference>
<name>A0A8J3VSS9_9ACTN</name>
<dbReference type="InterPro" id="IPR013525">
    <property type="entry name" value="ABC2_TM"/>
</dbReference>
<dbReference type="PIRSF" id="PIRSF006648">
    <property type="entry name" value="DrrB"/>
    <property type="match status" value="1"/>
</dbReference>
<feature type="transmembrane region" description="Helical" evidence="6">
    <location>
        <begin position="79"/>
        <end position="102"/>
    </location>
</feature>
<keyword evidence="9" id="KW-1185">Reference proteome</keyword>
<feature type="transmembrane region" description="Helical" evidence="6">
    <location>
        <begin position="243"/>
        <end position="262"/>
    </location>
</feature>
<feature type="domain" description="ABC transmembrane type-2" evidence="7">
    <location>
        <begin position="39"/>
        <end position="269"/>
    </location>
</feature>
<evidence type="ECO:0000313" key="9">
    <source>
        <dbReference type="Proteomes" id="UP000642748"/>
    </source>
</evidence>
<keyword evidence="5" id="KW-0046">Antibiotic resistance</keyword>
<dbReference type="InterPro" id="IPR051784">
    <property type="entry name" value="Nod_factor_ABC_transporter"/>
</dbReference>
<evidence type="ECO:0000256" key="1">
    <source>
        <dbReference type="ARBA" id="ARBA00004141"/>
    </source>
</evidence>
<comment type="caution">
    <text evidence="8">The sequence shown here is derived from an EMBL/GenBank/DDBJ whole genome shotgun (WGS) entry which is preliminary data.</text>
</comment>
<evidence type="ECO:0000256" key="2">
    <source>
        <dbReference type="ARBA" id="ARBA00022692"/>
    </source>
</evidence>
<dbReference type="PANTHER" id="PTHR43229:SF2">
    <property type="entry name" value="NODULATION PROTEIN J"/>
    <property type="match status" value="1"/>
</dbReference>
<dbReference type="Pfam" id="PF01061">
    <property type="entry name" value="ABC2_membrane"/>
    <property type="match status" value="1"/>
</dbReference>
<evidence type="ECO:0000259" key="7">
    <source>
        <dbReference type="PROSITE" id="PS51012"/>
    </source>
</evidence>
<dbReference type="GO" id="GO:0046677">
    <property type="term" value="P:response to antibiotic"/>
    <property type="evidence" value="ECO:0007669"/>
    <property type="project" value="UniProtKB-KW"/>
</dbReference>
<feature type="transmembrane region" description="Helical" evidence="6">
    <location>
        <begin position="138"/>
        <end position="160"/>
    </location>
</feature>
<dbReference type="GO" id="GO:0043190">
    <property type="term" value="C:ATP-binding cassette (ABC) transporter complex"/>
    <property type="evidence" value="ECO:0007669"/>
    <property type="project" value="InterPro"/>
</dbReference>
<keyword evidence="3 6" id="KW-1133">Transmembrane helix</keyword>
<evidence type="ECO:0000256" key="4">
    <source>
        <dbReference type="ARBA" id="ARBA00023136"/>
    </source>
</evidence>
<evidence type="ECO:0000256" key="6">
    <source>
        <dbReference type="RuleBase" id="RU361157"/>
    </source>
</evidence>
<sequence length="272" mass="28836">MALATSFGPGVLGRLDGSVKRSGAVTRRNISALRSAYWLVVISGFFEPLLYLLSIGVGVGGLVNKMALPDGRLVDYAVFVAPSMLASSAMSGALAETTFNFFGKMKFMKLYDGVLATPVRPMEVALGELTWAMIRGSLYSAAFLVIMVVMGLTSAGWALLAFPASLLVGLSFGGLGMALSTFLTSWQDFDVLGTLQFALFLFSGTFAPVSSYPEAVRLLIEATPLYHAVELIRGLTTGSPHPVLIGHAAYLVVMGILGLAVAGRRMGRLLLK</sequence>
<dbReference type="InterPro" id="IPR000412">
    <property type="entry name" value="ABC_2_transport"/>
</dbReference>
<accession>A0A8J3VSS9</accession>
<keyword evidence="6" id="KW-0813">Transport</keyword>
<dbReference type="PANTHER" id="PTHR43229">
    <property type="entry name" value="NODULATION PROTEIN J"/>
    <property type="match status" value="1"/>
</dbReference>
<feature type="transmembrane region" description="Helical" evidence="6">
    <location>
        <begin position="191"/>
        <end position="209"/>
    </location>
</feature>
<keyword evidence="4 6" id="KW-0472">Membrane</keyword>
<keyword evidence="6" id="KW-1003">Cell membrane</keyword>
<evidence type="ECO:0000256" key="5">
    <source>
        <dbReference type="ARBA" id="ARBA00023251"/>
    </source>
</evidence>
<dbReference type="EMBL" id="BONZ01000049">
    <property type="protein sequence ID" value="GIH16946.1"/>
    <property type="molecule type" value="Genomic_DNA"/>
</dbReference>
<evidence type="ECO:0000256" key="3">
    <source>
        <dbReference type="ARBA" id="ARBA00022989"/>
    </source>
</evidence>
<dbReference type="GO" id="GO:0140359">
    <property type="term" value="F:ABC-type transporter activity"/>
    <property type="evidence" value="ECO:0007669"/>
    <property type="project" value="InterPro"/>
</dbReference>
<organism evidence="8 9">
    <name type="scientific">Rugosimonospora africana</name>
    <dbReference type="NCBI Taxonomy" id="556532"/>
    <lineage>
        <taxon>Bacteria</taxon>
        <taxon>Bacillati</taxon>
        <taxon>Actinomycetota</taxon>
        <taxon>Actinomycetes</taxon>
        <taxon>Micromonosporales</taxon>
        <taxon>Micromonosporaceae</taxon>
        <taxon>Rugosimonospora</taxon>
    </lineage>
</organism>
<gene>
    <name evidence="8" type="ORF">Raf01_51180</name>
</gene>
<dbReference type="InterPro" id="IPR047817">
    <property type="entry name" value="ABC2_TM_bact-type"/>
</dbReference>
<proteinExistence type="inferred from homology"/>
<evidence type="ECO:0000313" key="8">
    <source>
        <dbReference type="EMBL" id="GIH16946.1"/>
    </source>
</evidence>
<feature type="transmembrane region" description="Helical" evidence="6">
    <location>
        <begin position="36"/>
        <end position="59"/>
    </location>
</feature>
<dbReference type="PROSITE" id="PS51012">
    <property type="entry name" value="ABC_TM2"/>
    <property type="match status" value="1"/>
</dbReference>